<feature type="non-terminal residue" evidence="2">
    <location>
        <position position="1"/>
    </location>
</feature>
<gene>
    <name evidence="2" type="ORF">EVJ58_g5895</name>
</gene>
<dbReference type="STRING" id="34475.A0A4Y9Y9Q7"/>
<evidence type="ECO:0000256" key="1">
    <source>
        <dbReference type="SAM" id="MobiDB-lite"/>
    </source>
</evidence>
<evidence type="ECO:0000313" key="3">
    <source>
        <dbReference type="Proteomes" id="UP000298390"/>
    </source>
</evidence>
<feature type="compositionally biased region" description="Basic and acidic residues" evidence="1">
    <location>
        <begin position="50"/>
        <end position="60"/>
    </location>
</feature>
<protein>
    <submittedName>
        <fullName evidence="2">Uncharacterized protein</fullName>
    </submittedName>
</protein>
<dbReference type="Proteomes" id="UP000298390">
    <property type="component" value="Unassembled WGS sequence"/>
</dbReference>
<organism evidence="2 3">
    <name type="scientific">Rhodofomes roseus</name>
    <dbReference type="NCBI Taxonomy" id="34475"/>
    <lineage>
        <taxon>Eukaryota</taxon>
        <taxon>Fungi</taxon>
        <taxon>Dikarya</taxon>
        <taxon>Basidiomycota</taxon>
        <taxon>Agaricomycotina</taxon>
        <taxon>Agaricomycetes</taxon>
        <taxon>Polyporales</taxon>
        <taxon>Rhodofomes</taxon>
    </lineage>
</organism>
<name>A0A4Y9Y9Q7_9APHY</name>
<comment type="caution">
    <text evidence="2">The sequence shown here is derived from an EMBL/GenBank/DDBJ whole genome shotgun (WGS) entry which is preliminary data.</text>
</comment>
<evidence type="ECO:0000313" key="2">
    <source>
        <dbReference type="EMBL" id="TFY59244.1"/>
    </source>
</evidence>
<accession>A0A4Y9Y9Q7</accession>
<dbReference type="EMBL" id="SEKV01000313">
    <property type="protein sequence ID" value="TFY59244.1"/>
    <property type="molecule type" value="Genomic_DNA"/>
</dbReference>
<dbReference type="AlphaFoldDB" id="A0A4Y9Y9Q7"/>
<proteinExistence type="predicted"/>
<sequence>HSVSARRDALYKSRGLDVERWLDLVGERRALHKEIGKIAEDYDERVWKARQEERDERQRDISSASGDGSEEGEKTGDLAPVPDSEEKERTDTAAARVEEPLTDPQERHRNEDEDGQRNTKTEAKD</sequence>
<feature type="region of interest" description="Disordered" evidence="1">
    <location>
        <begin position="50"/>
        <end position="125"/>
    </location>
</feature>
<feature type="compositionally biased region" description="Basic and acidic residues" evidence="1">
    <location>
        <begin position="84"/>
        <end position="125"/>
    </location>
</feature>
<reference evidence="2 3" key="1">
    <citation type="submission" date="2019-01" db="EMBL/GenBank/DDBJ databases">
        <title>Genome sequencing of the rare red list fungi Fomitopsis rosea.</title>
        <authorList>
            <person name="Buettner E."/>
            <person name="Kellner H."/>
        </authorList>
    </citation>
    <scope>NUCLEOTIDE SEQUENCE [LARGE SCALE GENOMIC DNA]</scope>
    <source>
        <strain evidence="2 3">DSM 105464</strain>
    </source>
</reference>